<evidence type="ECO:0000313" key="5">
    <source>
        <dbReference type="Proteomes" id="UP000008144"/>
    </source>
</evidence>
<dbReference type="SUPFAM" id="SSF50249">
    <property type="entry name" value="Nucleic acid-binding proteins"/>
    <property type="match status" value="2"/>
</dbReference>
<dbReference type="STRING" id="7719.ENSCINP00000034400"/>
<dbReference type="InterPro" id="IPR000571">
    <property type="entry name" value="Znf_CCCH"/>
</dbReference>
<name>H2XXL6_CIOIN</name>
<evidence type="ECO:0000256" key="2">
    <source>
        <dbReference type="SAM" id="Coils"/>
    </source>
</evidence>
<dbReference type="InterPro" id="IPR047187">
    <property type="entry name" value="SF1_C_Upf1"/>
</dbReference>
<feature type="zinc finger region" description="C3H1-type" evidence="1">
    <location>
        <begin position="1"/>
        <end position="14"/>
    </location>
</feature>
<dbReference type="CDD" id="cd18808">
    <property type="entry name" value="SF1_C_Upf1"/>
    <property type="match status" value="1"/>
</dbReference>
<reference evidence="4" key="4">
    <citation type="submission" date="2025-09" db="UniProtKB">
        <authorList>
            <consortium name="Ensembl"/>
        </authorList>
    </citation>
    <scope>IDENTIFICATION</scope>
</reference>
<dbReference type="InterPro" id="IPR001900">
    <property type="entry name" value="RNase_II/R"/>
</dbReference>
<dbReference type="GO" id="GO:0008270">
    <property type="term" value="F:zinc ion binding"/>
    <property type="evidence" value="ECO:0007669"/>
    <property type="project" value="UniProtKB-KW"/>
</dbReference>
<reference evidence="5" key="1">
    <citation type="journal article" date="2002" name="Science">
        <title>The draft genome of Ciona intestinalis: insights into chordate and vertebrate origins.</title>
        <authorList>
            <person name="Dehal P."/>
            <person name="Satou Y."/>
            <person name="Campbell R.K."/>
            <person name="Chapman J."/>
            <person name="Degnan B."/>
            <person name="De Tomaso A."/>
            <person name="Davidson B."/>
            <person name="Di Gregorio A."/>
            <person name="Gelpke M."/>
            <person name="Goodstein D.M."/>
            <person name="Harafuji N."/>
            <person name="Hastings K.E."/>
            <person name="Ho I."/>
            <person name="Hotta K."/>
            <person name="Huang W."/>
            <person name="Kawashima T."/>
            <person name="Lemaire P."/>
            <person name="Martinez D."/>
            <person name="Meinertzhagen I.A."/>
            <person name="Necula S."/>
            <person name="Nonaka M."/>
            <person name="Putnam N."/>
            <person name="Rash S."/>
            <person name="Saiga H."/>
            <person name="Satake M."/>
            <person name="Terry A."/>
            <person name="Yamada L."/>
            <person name="Wang H.G."/>
            <person name="Awazu S."/>
            <person name="Azumi K."/>
            <person name="Boore J."/>
            <person name="Branno M."/>
            <person name="Chin-Bow S."/>
            <person name="DeSantis R."/>
            <person name="Doyle S."/>
            <person name="Francino P."/>
            <person name="Keys D.N."/>
            <person name="Haga S."/>
            <person name="Hayashi H."/>
            <person name="Hino K."/>
            <person name="Imai K.S."/>
            <person name="Inaba K."/>
            <person name="Kano S."/>
            <person name="Kobayashi K."/>
            <person name="Kobayashi M."/>
            <person name="Lee B.I."/>
            <person name="Makabe K.W."/>
            <person name="Manohar C."/>
            <person name="Matassi G."/>
            <person name="Medina M."/>
            <person name="Mochizuki Y."/>
            <person name="Mount S."/>
            <person name="Morishita T."/>
            <person name="Miura S."/>
            <person name="Nakayama A."/>
            <person name="Nishizaka S."/>
            <person name="Nomoto H."/>
            <person name="Ohta F."/>
            <person name="Oishi K."/>
            <person name="Rigoutsos I."/>
            <person name="Sano M."/>
            <person name="Sasaki A."/>
            <person name="Sasakura Y."/>
            <person name="Shoguchi E."/>
            <person name="Shin-i T."/>
            <person name="Spagnuolo A."/>
            <person name="Stainier D."/>
            <person name="Suzuki M.M."/>
            <person name="Tassy O."/>
            <person name="Takatori N."/>
            <person name="Tokuoka M."/>
            <person name="Yagi K."/>
            <person name="Yoshizaki F."/>
            <person name="Wada S."/>
            <person name="Zhang C."/>
            <person name="Hyatt P.D."/>
            <person name="Larimer F."/>
            <person name="Detter C."/>
            <person name="Doggett N."/>
            <person name="Glavina T."/>
            <person name="Hawkins T."/>
            <person name="Richardson P."/>
            <person name="Lucas S."/>
            <person name="Kohara Y."/>
            <person name="Levine M."/>
            <person name="Satoh N."/>
            <person name="Rokhsar D.S."/>
        </authorList>
    </citation>
    <scope>NUCLEOTIDE SEQUENCE [LARGE SCALE GENOMIC DNA]</scope>
</reference>
<dbReference type="InterPro" id="IPR013087">
    <property type="entry name" value="Znf_C2H2_type"/>
</dbReference>
<sequence length="1528" mass="176972">CSRGVSCTFAHGEAERQVWDLNIQHGISRDNLLEYFGQNRKSRTTINGTFHCSLCSENFADGQLFSTHCDSLGHRRSVTTDNSNWKYDPPISYSDMRLCTNYKRCRDNTCNLAHKEEELREWEQRAKVKQLKLEWAKGHGLMSFVHQINEEYNNSYTSASVMKENLNEVSWKLSMKPTEQKCRMKDVVTWTLTISSVDAQVEKLNHVAFMRLVDSLEVTAGFNVRAVRGKQMTDYVKHINYETSNKYEKFNLNNVQFKPSTYGLFSDRLIIELRGSKRPVLFISFDVQVVPDNDIDIGKTLKSDTTCYTAETSSWELNREIVHLENHNLSDLEKEIARKYKRPDGAIDKIDLEKDLTTSLAVANYKQEMHSFLYREEKARENVLSKFNMKCSVATSDNYMSQVRGLVNSRPNELFGIFEMPVSLNRDTNEGFLMLEHCEKVRVALTGRQSNQLIFELKLEETFLDHAILLLNNNRCVEEWQLESGIILDVEMQFQLSRDRFCKCHQAVDLLEKHQLELICPMQFHNFRRPTVNDYKDLDSDQIKVLNGVIETPNPNTVFPLMVVIGPFGTGKTFTMTKSIQYILENVKDARILICTHSNSAADLYIENNIGEKEWEGNVLRVLYHGRSPQTVPEYVRKCCLYDKGQFCYPTTQQVLSKKIVVATFSTAIYLGRKGTGLEGVFTHVFLDEASQVMEAEVIIPLTLVLNNKTKVVIAGDHKQICEKVYSKKGGADARFTLLDRLYKKYKELSEKQPTPLQGFVYLRNNYRCVEPILELISSTFYKEHVLNCCSRKTTPRDLAPIQFHHIAGTCVQHESTSGYYNEAEAVKTVDIALELVNKYHINPKDIIVLAAYMEQITIIRSLMRKASLRDVKVTQNALLPGREYRVVLLSSVHRRLSKKDKEGSSFGLFSDVNLLNTAITRCEISIIFVGDAVSLCSMGNCRPKWRNIVKMSGILDCIFPRTVTWEWVEQQVALMSSLNPHAMQFVPKQTSGPVSTIQVLCMVELISFVFWPCADKKVTCLCLFQSSNLISKDEVEEPLDQSTEDSDSEKTFTYFVLELDEQDEMLDDMLEEHTGYNPQDMVIDVNREGIETIRHSDRRREILHPQLTVQHLQNLKHDEPDLYKRCEIRFITWYHAEATVMDSSDLVRKIQIMTKRRRGQAFNRDEVLVKLHEKREPDQIEYFGTVVGILKRFRELDTLCFVCFPDKDNCHIMAPLSNKETKFAIVKERGLDKSENLIPIYPTLHGKIDRSLMRYERYEPDSSTTRHSKLFVVQFYKWNKYSYHPLGYVKEVIYSGDQHKHYQIMSNIPSPYRDSFIQKSEDLLKVEHREKRRDLTDLYVFTIDPDGSKDLDDAMSIEPCKKHNNCWKVGVHIADVATILPQNHDLDNEAMKRGVTFYAGENRQHMRRMLPPNFSEKHCSLLPDGEPRLTISMFFHSSKPPNPTLPDATTNQGIKSNKQLTYLEAETLLREARQREDNSFTAPNENNISQQLYHIWQFMIILRKQRLQASIFFQQPDTQKLTEFFNE</sequence>
<dbReference type="PANTHER" id="PTHR14928:SF16">
    <property type="entry name" value="C3H1-TYPE DOMAIN-CONTAINING PROTEIN"/>
    <property type="match status" value="1"/>
</dbReference>
<keyword evidence="1" id="KW-0479">Metal-binding</keyword>
<organism evidence="4 5">
    <name type="scientific">Ciona intestinalis</name>
    <name type="common">Transparent sea squirt</name>
    <name type="synonym">Ascidia intestinalis</name>
    <dbReference type="NCBI Taxonomy" id="7719"/>
    <lineage>
        <taxon>Eukaryota</taxon>
        <taxon>Metazoa</taxon>
        <taxon>Chordata</taxon>
        <taxon>Tunicata</taxon>
        <taxon>Ascidiacea</taxon>
        <taxon>Phlebobranchia</taxon>
        <taxon>Cionidae</taxon>
        <taxon>Ciona</taxon>
    </lineage>
</organism>
<dbReference type="GO" id="GO:0035198">
    <property type="term" value="F:miRNA binding"/>
    <property type="evidence" value="ECO:0000318"/>
    <property type="project" value="GO_Central"/>
</dbReference>
<protein>
    <recommendedName>
        <fullName evidence="3">C3H1-type domain-containing protein</fullName>
    </recommendedName>
</protein>
<dbReference type="GO" id="GO:0035196">
    <property type="term" value="P:miRNA processing"/>
    <property type="evidence" value="ECO:0000318"/>
    <property type="project" value="GO_Central"/>
</dbReference>
<dbReference type="PROSITE" id="PS00028">
    <property type="entry name" value="ZINC_FINGER_C2H2_1"/>
    <property type="match status" value="1"/>
</dbReference>
<feature type="coiled-coil region" evidence="2">
    <location>
        <begin position="105"/>
        <end position="132"/>
    </location>
</feature>
<dbReference type="Pfam" id="PF00773">
    <property type="entry name" value="RNB"/>
    <property type="match status" value="1"/>
</dbReference>
<feature type="domain" description="C3H1-type" evidence="3">
    <location>
        <begin position="1"/>
        <end position="14"/>
    </location>
</feature>
<dbReference type="Gene3D" id="3.40.50.300">
    <property type="entry name" value="P-loop containing nucleotide triphosphate hydrolases"/>
    <property type="match status" value="2"/>
</dbReference>
<dbReference type="GO" id="GO:0004540">
    <property type="term" value="F:RNA nuclease activity"/>
    <property type="evidence" value="ECO:0007669"/>
    <property type="project" value="InterPro"/>
</dbReference>
<dbReference type="InterPro" id="IPR039691">
    <property type="entry name" value="ZC3H7A/B"/>
</dbReference>
<keyword evidence="5" id="KW-1185">Reference proteome</keyword>
<dbReference type="Pfam" id="PF13086">
    <property type="entry name" value="AAA_11"/>
    <property type="match status" value="2"/>
</dbReference>
<dbReference type="Pfam" id="PF25049">
    <property type="entry name" value="OB_HELZ2"/>
    <property type="match status" value="1"/>
</dbReference>
<dbReference type="InterPro" id="IPR041677">
    <property type="entry name" value="DNA2/NAM7_AAA_11"/>
</dbReference>
<dbReference type="EMBL" id="EAAA01001773">
    <property type="status" value="NOT_ANNOTATED_CDS"/>
    <property type="molecule type" value="Genomic_DNA"/>
</dbReference>
<dbReference type="PROSITE" id="PS50103">
    <property type="entry name" value="ZF_C3H1"/>
    <property type="match status" value="1"/>
</dbReference>
<evidence type="ECO:0000313" key="4">
    <source>
        <dbReference type="Ensembl" id="ENSCINP00000034400.1"/>
    </source>
</evidence>
<keyword evidence="1" id="KW-0862">Zinc</keyword>
<dbReference type="OMA" id="ITRCEIS"/>
<evidence type="ECO:0000259" key="3">
    <source>
        <dbReference type="PROSITE" id="PS50103"/>
    </source>
</evidence>
<dbReference type="InterPro" id="IPR041679">
    <property type="entry name" value="DNA2/NAM7-like_C"/>
</dbReference>
<reference evidence="4" key="3">
    <citation type="submission" date="2025-08" db="UniProtKB">
        <authorList>
            <consortium name="Ensembl"/>
        </authorList>
    </citation>
    <scope>IDENTIFICATION</scope>
</reference>
<accession>H2XXL6</accession>
<dbReference type="GO" id="GO:0004386">
    <property type="term" value="F:helicase activity"/>
    <property type="evidence" value="ECO:0007669"/>
    <property type="project" value="InterPro"/>
</dbReference>
<proteinExistence type="predicted"/>
<reference evidence="4" key="2">
    <citation type="journal article" date="2008" name="Genome Biol.">
        <title>Improved genome assembly and evidence-based global gene model set for the chordate Ciona intestinalis: new insight into intron and operon populations.</title>
        <authorList>
            <person name="Satou Y."/>
            <person name="Mineta K."/>
            <person name="Ogasawara M."/>
            <person name="Sasakura Y."/>
            <person name="Shoguchi E."/>
            <person name="Ueno K."/>
            <person name="Yamada L."/>
            <person name="Matsumoto J."/>
            <person name="Wasserscheid J."/>
            <person name="Dewar K."/>
            <person name="Wiley G.B."/>
            <person name="Macmil S.L."/>
            <person name="Roe B.A."/>
            <person name="Zeller R.W."/>
            <person name="Hastings K.E."/>
            <person name="Lemaire P."/>
            <person name="Lindquist E."/>
            <person name="Endo T."/>
            <person name="Hotta K."/>
            <person name="Inaba K."/>
        </authorList>
    </citation>
    <scope>NUCLEOTIDE SEQUENCE [LARGE SCALE GENOMIC DNA]</scope>
    <source>
        <strain evidence="4">wild type</strain>
    </source>
</reference>
<dbReference type="InterPro" id="IPR027417">
    <property type="entry name" value="P-loop_NTPase"/>
</dbReference>
<dbReference type="HOGENOM" id="CLU_242518_0_0_1"/>
<keyword evidence="1" id="KW-0863">Zinc-finger</keyword>
<dbReference type="Ensembl" id="ENSCINT00000036837.1">
    <property type="protein sequence ID" value="ENSCINP00000034400.1"/>
    <property type="gene ID" value="ENSCING00000018708.1"/>
</dbReference>
<dbReference type="GeneTree" id="ENSGT00940000156686"/>
<dbReference type="InterPro" id="IPR012340">
    <property type="entry name" value="NA-bd_OB-fold"/>
</dbReference>
<dbReference type="Pfam" id="PF13087">
    <property type="entry name" value="AAA_12"/>
    <property type="match status" value="1"/>
</dbReference>
<evidence type="ECO:0000256" key="1">
    <source>
        <dbReference type="PROSITE-ProRule" id="PRU00723"/>
    </source>
</evidence>
<dbReference type="SMART" id="SM00955">
    <property type="entry name" value="RNB"/>
    <property type="match status" value="1"/>
</dbReference>
<dbReference type="PANTHER" id="PTHR14928">
    <property type="entry name" value="MICRO-RNA BINDING ZINC FINGER CCCH DOMAIN-CONTAINING PROTEIN 7"/>
    <property type="match status" value="1"/>
</dbReference>
<dbReference type="InterPro" id="IPR056787">
    <property type="entry name" value="OB_HELZ2"/>
</dbReference>
<dbReference type="Proteomes" id="UP000008144">
    <property type="component" value="Chromosome 3"/>
</dbReference>
<dbReference type="InParanoid" id="H2XXL6"/>
<keyword evidence="2" id="KW-0175">Coiled coil</keyword>
<dbReference type="SUPFAM" id="SSF52540">
    <property type="entry name" value="P-loop containing nucleoside triphosphate hydrolases"/>
    <property type="match status" value="1"/>
</dbReference>